<sequence length="591" mass="64989">MDALLDVSTAPWVDLHPVHPATPGAEWWRTAVVYQVYPRSFADSDGDGIGDLPGITSRLEHLAELGVDAVWISPFYRSPQVDAGYDVADYRDIDPLFGTLTDFDDLLGRAHSLGLRIIIDLVPNHTSDEHAWFRQALAAAPGSAERGRYIFRPGRGAAGELPPNNWKSIFGGPAWTRTTGPDGEPGEWYLHMFDSRQPDLDWSNPEVHEEFESILRFWLDRGVDGFRVDVAHGLVKADGLPDWSGYTAMVEGSRDSGTGPMFDQEGVHEIYRSWRRLLDTYPGQRVLVAEAWIEHLPRIARYVRPDEMHQAFNFTYLTSRWDAEEARQSIIDSLEASDAVGAPTTWVLSNHDVVRHASRFGLSEAGSMPKGIAASDEQPDEELGLRRARAATLQMLALPGAAYLYQGEELGLPDHTTMPDEVRQDPAWFRTADAGSDRETGRDGCRVPLPWSAAEPGFGFSPTGSAWLPQPEGYGRYALDAQRGVAGSTYELYRQAVALRRHLGLASGGLDCVELADTDPSEVVALRNREVLVITAYGPGPVVLPAGSDVLLASDHLGTDARGRTLLPPDTTAWILPPTQRLPRARSAGAE</sequence>
<protein>
    <submittedName>
        <fullName evidence="3">Alpha-glucosidase</fullName>
    </submittedName>
</protein>
<dbReference type="SMART" id="SM00642">
    <property type="entry name" value="Aamy"/>
    <property type="match status" value="1"/>
</dbReference>
<dbReference type="PANTHER" id="PTHR10357:SF179">
    <property type="entry name" value="NEUTRAL AND BASIC AMINO ACID TRANSPORT PROTEIN RBAT"/>
    <property type="match status" value="1"/>
</dbReference>
<proteinExistence type="inferred from homology"/>
<dbReference type="OrthoDB" id="9043248at2"/>
<dbReference type="RefSeq" id="WP_104434655.1">
    <property type="nucleotide sequence ID" value="NZ_PTJD01000014.1"/>
</dbReference>
<comment type="similarity">
    <text evidence="1">Belongs to the glycosyl hydrolase 13 family.</text>
</comment>
<dbReference type="Proteomes" id="UP000239485">
    <property type="component" value="Unassembled WGS sequence"/>
</dbReference>
<dbReference type="Gene3D" id="3.20.20.80">
    <property type="entry name" value="Glycosidases"/>
    <property type="match status" value="1"/>
</dbReference>
<dbReference type="InterPro" id="IPR006047">
    <property type="entry name" value="GH13_cat_dom"/>
</dbReference>
<dbReference type="GO" id="GO:0004556">
    <property type="term" value="F:alpha-amylase activity"/>
    <property type="evidence" value="ECO:0007669"/>
    <property type="project" value="TreeGrafter"/>
</dbReference>
<dbReference type="InterPro" id="IPR045857">
    <property type="entry name" value="O16G_dom_2"/>
</dbReference>
<dbReference type="SUPFAM" id="SSF51445">
    <property type="entry name" value="(Trans)glycosidases"/>
    <property type="match status" value="1"/>
</dbReference>
<dbReference type="Pfam" id="PF00128">
    <property type="entry name" value="Alpha-amylase"/>
    <property type="match status" value="1"/>
</dbReference>
<evidence type="ECO:0000313" key="3">
    <source>
        <dbReference type="EMBL" id="PPK92428.1"/>
    </source>
</evidence>
<evidence type="ECO:0000259" key="2">
    <source>
        <dbReference type="SMART" id="SM00642"/>
    </source>
</evidence>
<comment type="caution">
    <text evidence="3">The sequence shown here is derived from an EMBL/GenBank/DDBJ whole genome shotgun (WGS) entry which is preliminary data.</text>
</comment>
<evidence type="ECO:0000313" key="4">
    <source>
        <dbReference type="Proteomes" id="UP000239485"/>
    </source>
</evidence>
<gene>
    <name evidence="3" type="ORF">CLV92_11429</name>
</gene>
<organism evidence="3 4">
    <name type="scientific">Kineococcus xinjiangensis</name>
    <dbReference type="NCBI Taxonomy" id="512762"/>
    <lineage>
        <taxon>Bacteria</taxon>
        <taxon>Bacillati</taxon>
        <taxon>Actinomycetota</taxon>
        <taxon>Actinomycetes</taxon>
        <taxon>Kineosporiales</taxon>
        <taxon>Kineosporiaceae</taxon>
        <taxon>Kineococcus</taxon>
    </lineage>
</organism>
<dbReference type="AlphaFoldDB" id="A0A2S6IDY2"/>
<dbReference type="Gene3D" id="3.90.400.10">
    <property type="entry name" value="Oligo-1,6-glucosidase, Domain 2"/>
    <property type="match status" value="1"/>
</dbReference>
<evidence type="ECO:0000256" key="1">
    <source>
        <dbReference type="ARBA" id="ARBA00008061"/>
    </source>
</evidence>
<dbReference type="PANTHER" id="PTHR10357">
    <property type="entry name" value="ALPHA-AMYLASE FAMILY MEMBER"/>
    <property type="match status" value="1"/>
</dbReference>
<name>A0A2S6IDY2_9ACTN</name>
<dbReference type="InterPro" id="IPR017853">
    <property type="entry name" value="GH"/>
</dbReference>
<keyword evidence="4" id="KW-1185">Reference proteome</keyword>
<dbReference type="CDD" id="cd11332">
    <property type="entry name" value="AmyAc_OligoGlu_TS"/>
    <property type="match status" value="1"/>
</dbReference>
<accession>A0A2S6IDY2</accession>
<feature type="domain" description="Glycosyl hydrolase family 13 catalytic" evidence="2">
    <location>
        <begin position="35"/>
        <end position="446"/>
    </location>
</feature>
<dbReference type="GO" id="GO:0009313">
    <property type="term" value="P:oligosaccharide catabolic process"/>
    <property type="evidence" value="ECO:0007669"/>
    <property type="project" value="TreeGrafter"/>
</dbReference>
<dbReference type="EMBL" id="PTJD01000014">
    <property type="protein sequence ID" value="PPK92428.1"/>
    <property type="molecule type" value="Genomic_DNA"/>
</dbReference>
<reference evidence="3 4" key="1">
    <citation type="submission" date="2018-02" db="EMBL/GenBank/DDBJ databases">
        <title>Genomic Encyclopedia of Archaeal and Bacterial Type Strains, Phase II (KMG-II): from individual species to whole genera.</title>
        <authorList>
            <person name="Goeker M."/>
        </authorList>
    </citation>
    <scope>NUCLEOTIDE SEQUENCE [LARGE SCALE GENOMIC DNA]</scope>
    <source>
        <strain evidence="3 4">DSM 22857</strain>
    </source>
</reference>